<accession>A0A1I3ZW41</accession>
<protein>
    <submittedName>
        <fullName evidence="1">Uncharacterized protein</fullName>
    </submittedName>
</protein>
<gene>
    <name evidence="1" type="ORF">SAMN04488518_105322</name>
</gene>
<keyword evidence="2" id="KW-1185">Reference proteome</keyword>
<dbReference type="RefSeq" id="WP_093519667.1">
    <property type="nucleotide sequence ID" value="NZ_FOSK01000005.1"/>
</dbReference>
<sequence length="212" mass="22672">MTGISVGGASSYHAPLEVNAPAALQAAELGGHTVSKSNETHISEGSNSTTSKISEFFEGMATKQIVWSQTDADTATDRRQEAASSAVSAVLSNLKDGKLAEAYQSFTKLHHAAEKLEPNNPRGFVSKQLQNAVSQFSAQERDAVRSHDFKGDGDRLLRGHSVHAERALHVFEGLVKGGLMSVGDLSSEIHFIDDIMSEIPSALRGVKTELTL</sequence>
<reference evidence="1 2" key="1">
    <citation type="submission" date="2016-10" db="EMBL/GenBank/DDBJ databases">
        <authorList>
            <person name="Varghese N."/>
            <person name="Submissions S."/>
        </authorList>
    </citation>
    <scope>NUCLEOTIDE SEQUENCE [LARGE SCALE GENOMIC DNA]</scope>
    <source>
        <strain evidence="1 2">DSM 16392</strain>
    </source>
</reference>
<dbReference type="Proteomes" id="UP000199598">
    <property type="component" value="Unassembled WGS sequence"/>
</dbReference>
<comment type="caution">
    <text evidence="1">The sequence shown here is derived from an EMBL/GenBank/DDBJ whole genome shotgun (WGS) entry which is preliminary data.</text>
</comment>
<organism evidence="1 2">
    <name type="scientific">Pseudovibrio ascidiaceicola</name>
    <dbReference type="NCBI Taxonomy" id="285279"/>
    <lineage>
        <taxon>Bacteria</taxon>
        <taxon>Pseudomonadati</taxon>
        <taxon>Pseudomonadota</taxon>
        <taxon>Alphaproteobacteria</taxon>
        <taxon>Hyphomicrobiales</taxon>
        <taxon>Stappiaceae</taxon>
        <taxon>Pseudovibrio</taxon>
    </lineage>
</organism>
<evidence type="ECO:0000313" key="1">
    <source>
        <dbReference type="EMBL" id="SFK48305.1"/>
    </source>
</evidence>
<dbReference type="EMBL" id="FOSK01000005">
    <property type="protein sequence ID" value="SFK48305.1"/>
    <property type="molecule type" value="Genomic_DNA"/>
</dbReference>
<evidence type="ECO:0000313" key="2">
    <source>
        <dbReference type="Proteomes" id="UP000199598"/>
    </source>
</evidence>
<proteinExistence type="predicted"/>
<name>A0A1I3ZW41_9HYPH</name>